<comment type="similarity">
    <text evidence="6">Belongs to the ABC-4 integral membrane protein family.</text>
</comment>
<dbReference type="Pfam" id="PF12704">
    <property type="entry name" value="MacB_PCD"/>
    <property type="match status" value="1"/>
</dbReference>
<dbReference type="OrthoDB" id="9802264at2"/>
<dbReference type="PANTHER" id="PTHR30572:SF4">
    <property type="entry name" value="ABC TRANSPORTER PERMEASE YTRF"/>
    <property type="match status" value="1"/>
</dbReference>
<feature type="transmembrane region" description="Helical" evidence="7">
    <location>
        <begin position="329"/>
        <end position="351"/>
    </location>
</feature>
<dbReference type="STRING" id="289003.SAMN05216190_108167"/>
<feature type="domain" description="ABC3 transporter permease C-terminal" evidence="8">
    <location>
        <begin position="281"/>
        <end position="392"/>
    </location>
</feature>
<keyword evidence="11" id="KW-1185">Reference proteome</keyword>
<proteinExistence type="inferred from homology"/>
<dbReference type="PANTHER" id="PTHR30572">
    <property type="entry name" value="MEMBRANE COMPONENT OF TRANSPORTER-RELATED"/>
    <property type="match status" value="1"/>
</dbReference>
<dbReference type="InterPro" id="IPR025857">
    <property type="entry name" value="MacB_PCD"/>
</dbReference>
<dbReference type="InterPro" id="IPR003838">
    <property type="entry name" value="ABC3_permease_C"/>
</dbReference>
<evidence type="ECO:0000256" key="7">
    <source>
        <dbReference type="SAM" id="Phobius"/>
    </source>
</evidence>
<evidence type="ECO:0000256" key="5">
    <source>
        <dbReference type="ARBA" id="ARBA00023136"/>
    </source>
</evidence>
<gene>
    <name evidence="10" type="ORF">SAMN05216190_108167</name>
</gene>
<dbReference type="RefSeq" id="WP_090499759.1">
    <property type="nucleotide sequence ID" value="NZ_FOWX01000008.1"/>
</dbReference>
<accession>A0A1I5PGP7</accession>
<dbReference type="GO" id="GO:0022857">
    <property type="term" value="F:transmembrane transporter activity"/>
    <property type="evidence" value="ECO:0007669"/>
    <property type="project" value="TreeGrafter"/>
</dbReference>
<dbReference type="EMBL" id="FOWX01000008">
    <property type="protein sequence ID" value="SFP32676.1"/>
    <property type="molecule type" value="Genomic_DNA"/>
</dbReference>
<evidence type="ECO:0000259" key="8">
    <source>
        <dbReference type="Pfam" id="PF02687"/>
    </source>
</evidence>
<evidence type="ECO:0000259" key="9">
    <source>
        <dbReference type="Pfam" id="PF12704"/>
    </source>
</evidence>
<feature type="domain" description="MacB-like periplasmic core" evidence="9">
    <location>
        <begin position="21"/>
        <end position="233"/>
    </location>
</feature>
<dbReference type="GO" id="GO:0005886">
    <property type="term" value="C:plasma membrane"/>
    <property type="evidence" value="ECO:0007669"/>
    <property type="project" value="UniProtKB-SubCell"/>
</dbReference>
<evidence type="ECO:0000256" key="2">
    <source>
        <dbReference type="ARBA" id="ARBA00022475"/>
    </source>
</evidence>
<dbReference type="Proteomes" id="UP000198784">
    <property type="component" value="Unassembled WGS sequence"/>
</dbReference>
<feature type="transmembrane region" description="Helical" evidence="7">
    <location>
        <begin position="21"/>
        <end position="41"/>
    </location>
</feature>
<evidence type="ECO:0000256" key="1">
    <source>
        <dbReference type="ARBA" id="ARBA00004651"/>
    </source>
</evidence>
<keyword evidence="2" id="KW-1003">Cell membrane</keyword>
<comment type="subcellular location">
    <subcellularLocation>
        <location evidence="1">Cell membrane</location>
        <topology evidence="1">Multi-pass membrane protein</topology>
    </subcellularLocation>
</comment>
<organism evidence="10 11">
    <name type="scientific">Pseudomonas borbori</name>
    <dbReference type="NCBI Taxonomy" id="289003"/>
    <lineage>
        <taxon>Bacteria</taxon>
        <taxon>Pseudomonadati</taxon>
        <taxon>Pseudomonadota</taxon>
        <taxon>Gammaproteobacteria</taxon>
        <taxon>Pseudomonadales</taxon>
        <taxon>Pseudomonadaceae</taxon>
        <taxon>Pseudomonas</taxon>
    </lineage>
</organism>
<evidence type="ECO:0000313" key="10">
    <source>
        <dbReference type="EMBL" id="SFP32676.1"/>
    </source>
</evidence>
<keyword evidence="4 7" id="KW-1133">Transmembrane helix</keyword>
<feature type="transmembrane region" description="Helical" evidence="7">
    <location>
        <begin position="363"/>
        <end position="383"/>
    </location>
</feature>
<evidence type="ECO:0000256" key="6">
    <source>
        <dbReference type="ARBA" id="ARBA00038076"/>
    </source>
</evidence>
<evidence type="ECO:0000256" key="3">
    <source>
        <dbReference type="ARBA" id="ARBA00022692"/>
    </source>
</evidence>
<keyword evidence="3 7" id="KW-0812">Transmembrane</keyword>
<feature type="transmembrane region" description="Helical" evidence="7">
    <location>
        <begin position="270"/>
        <end position="294"/>
    </location>
</feature>
<dbReference type="AlphaFoldDB" id="A0A1I5PGP7"/>
<sequence>MRLVDTLALWLGALRGHGSRSAMLLLAVAIGVLAVVLLTGLGEGARSFLLSEFSLLGRNTLIILPGRNETTGGMPPITGMAPRDLTLQDARAVGRLPHVWRVAPLQAGQVQVSVDNRSREALVLGSTRDFFAIRQLELAHGQALPELDPGQAEAVCVIGARLRRELFGARPALGQWLRAGDRRFRVVGILAERGESFGMDVADMLIIPVASAQALFNREGLLRVFVEVQGPAFMAISRQQILSTLQARHEGKEDVTLISQDSMLAAFGDILGVLNLAVAGIAAIGLLVAGILIMNVTWISVSQRTAEIGLLKTIGATAGQVRLLFLGEALLLALAGALGGVLCAEALLWLARAALHVPLYAPWWARLGSLSLALCCALLFAWLPASRAAAMAPVMALRPAGGLS</sequence>
<reference evidence="11" key="1">
    <citation type="submission" date="2016-10" db="EMBL/GenBank/DDBJ databases">
        <authorList>
            <person name="Varghese N."/>
            <person name="Submissions S."/>
        </authorList>
    </citation>
    <scope>NUCLEOTIDE SEQUENCE [LARGE SCALE GENOMIC DNA]</scope>
    <source>
        <strain evidence="11">DSM 17834</strain>
    </source>
</reference>
<evidence type="ECO:0000313" key="11">
    <source>
        <dbReference type="Proteomes" id="UP000198784"/>
    </source>
</evidence>
<dbReference type="InterPro" id="IPR050250">
    <property type="entry name" value="Macrolide_Exporter_MacB"/>
</dbReference>
<protein>
    <submittedName>
        <fullName evidence="10">Putative ABC transport system permease protein</fullName>
    </submittedName>
</protein>
<evidence type="ECO:0000256" key="4">
    <source>
        <dbReference type="ARBA" id="ARBA00022989"/>
    </source>
</evidence>
<keyword evidence="5 7" id="KW-0472">Membrane</keyword>
<name>A0A1I5PGP7_9PSED</name>
<dbReference type="Pfam" id="PF02687">
    <property type="entry name" value="FtsX"/>
    <property type="match status" value="1"/>
</dbReference>